<sequence>MTAGGVHGVGVKYTYATTPDHYRAAAESLAAGRGPFAIDTERASSFRYDDRAFLVQIARRDAGTFLIAPEHHRHDMREIFAPVVGGTDWILHAAPEDLPSLAELGLYPGTLFDTALAGRIAGFDKPNLAAMVEEFCGVVLEKGHGREDWSLTPLPEDWLRYVAADVDYLCDLAEAQAEYLDAAGKLDIAEAEFAHIISRNAAGDYVPEHSWRKLKGVSALKNPVSLALAQRMWEERDALAAQRDIAPNRVLNGRVIIEVAKTRPRSARDLARIHGFPARRRGAVALWFGIISEVYEEGAPRTLLNDEPARNHTQRLSDAPSKSVWKSRHPHEWDLLNQVRDGMIQLGEDASIAPEILVEPAVLRAAVWELTQRSRTVRVDDAAHALLKFGARPWQAEAAAPVIATALA</sequence>
<dbReference type="EC" id="3.1.13.5" evidence="2"/>
<dbReference type="GO" id="GO:0006139">
    <property type="term" value="P:nucleobase-containing compound metabolic process"/>
    <property type="evidence" value="ECO:0007669"/>
    <property type="project" value="InterPro"/>
</dbReference>
<keyword evidence="2" id="KW-0378">Hydrolase</keyword>
<dbReference type="InterPro" id="IPR036397">
    <property type="entry name" value="RNaseH_sf"/>
</dbReference>
<evidence type="ECO:0000259" key="1">
    <source>
        <dbReference type="PROSITE" id="PS50967"/>
    </source>
</evidence>
<dbReference type="Gene3D" id="1.10.150.80">
    <property type="entry name" value="HRDC domain"/>
    <property type="match status" value="2"/>
</dbReference>
<dbReference type="PANTHER" id="PTHR47649:SF1">
    <property type="entry name" value="RIBONUCLEASE D"/>
    <property type="match status" value="1"/>
</dbReference>
<dbReference type="SUPFAM" id="SSF47819">
    <property type="entry name" value="HRDC-like"/>
    <property type="match status" value="1"/>
</dbReference>
<dbReference type="Proteomes" id="UP000658613">
    <property type="component" value="Unassembled WGS sequence"/>
</dbReference>
<dbReference type="SUPFAM" id="SSF53098">
    <property type="entry name" value="Ribonuclease H-like"/>
    <property type="match status" value="1"/>
</dbReference>
<proteinExistence type="predicted"/>
<dbReference type="InterPro" id="IPR002121">
    <property type="entry name" value="HRDC_dom"/>
</dbReference>
<dbReference type="SMART" id="SM00341">
    <property type="entry name" value="HRDC"/>
    <property type="match status" value="1"/>
</dbReference>
<dbReference type="CDD" id="cd06142">
    <property type="entry name" value="RNaseD_exo"/>
    <property type="match status" value="1"/>
</dbReference>
<dbReference type="Pfam" id="PF00570">
    <property type="entry name" value="HRDC"/>
    <property type="match status" value="1"/>
</dbReference>
<name>A0A931DX63_9CORY</name>
<reference evidence="2" key="1">
    <citation type="submission" date="2020-11" db="EMBL/GenBank/DDBJ databases">
        <title>Sequencing the genomes of 1000 actinobacteria strains.</title>
        <authorList>
            <person name="Klenk H.-P."/>
        </authorList>
    </citation>
    <scope>NUCLEOTIDE SEQUENCE</scope>
    <source>
        <strain evidence="2">DSM 45632</strain>
    </source>
</reference>
<keyword evidence="3" id="KW-1185">Reference proteome</keyword>
<dbReference type="InterPro" id="IPR010997">
    <property type="entry name" value="HRDC-like_sf"/>
</dbReference>
<dbReference type="InterPro" id="IPR002562">
    <property type="entry name" value="3'-5'_exonuclease_dom"/>
</dbReference>
<dbReference type="GO" id="GO:0000166">
    <property type="term" value="F:nucleotide binding"/>
    <property type="evidence" value="ECO:0007669"/>
    <property type="project" value="InterPro"/>
</dbReference>
<evidence type="ECO:0000313" key="2">
    <source>
        <dbReference type="EMBL" id="MBG6121745.1"/>
    </source>
</evidence>
<dbReference type="GO" id="GO:0008408">
    <property type="term" value="F:3'-5' exonuclease activity"/>
    <property type="evidence" value="ECO:0007669"/>
    <property type="project" value="InterPro"/>
</dbReference>
<dbReference type="EMBL" id="JADOUE010000001">
    <property type="protein sequence ID" value="MBG6121745.1"/>
    <property type="molecule type" value="Genomic_DNA"/>
</dbReference>
<dbReference type="InterPro" id="IPR044876">
    <property type="entry name" value="HRDC_dom_sf"/>
</dbReference>
<dbReference type="GO" id="GO:0033890">
    <property type="term" value="F:ribonuclease D activity"/>
    <property type="evidence" value="ECO:0007669"/>
    <property type="project" value="UniProtKB-EC"/>
</dbReference>
<accession>A0A931DX63</accession>
<dbReference type="PROSITE" id="PS50967">
    <property type="entry name" value="HRDC"/>
    <property type="match status" value="1"/>
</dbReference>
<dbReference type="AlphaFoldDB" id="A0A931DX63"/>
<dbReference type="Gene3D" id="3.30.420.10">
    <property type="entry name" value="Ribonuclease H-like superfamily/Ribonuclease H"/>
    <property type="match status" value="1"/>
</dbReference>
<dbReference type="Pfam" id="PF01612">
    <property type="entry name" value="DNA_pol_A_exo1"/>
    <property type="match status" value="1"/>
</dbReference>
<gene>
    <name evidence="2" type="ORF">IW254_000714</name>
</gene>
<protein>
    <submittedName>
        <fullName evidence="2">Ribonuclease D</fullName>
        <ecNumber evidence="2">3.1.13.5</ecNumber>
    </submittedName>
</protein>
<dbReference type="Pfam" id="PF18305">
    <property type="entry name" value="DNA_pol_A_exoN"/>
    <property type="match status" value="1"/>
</dbReference>
<dbReference type="SMART" id="SM00474">
    <property type="entry name" value="35EXOc"/>
    <property type="match status" value="1"/>
</dbReference>
<dbReference type="PANTHER" id="PTHR47649">
    <property type="entry name" value="RIBONUCLEASE D"/>
    <property type="match status" value="1"/>
</dbReference>
<dbReference type="RefSeq" id="WP_196824250.1">
    <property type="nucleotide sequence ID" value="NZ_CP046980.1"/>
</dbReference>
<dbReference type="InterPro" id="IPR051086">
    <property type="entry name" value="RNase_D-like"/>
</dbReference>
<feature type="domain" description="HRDC" evidence="1">
    <location>
        <begin position="222"/>
        <end position="301"/>
    </location>
</feature>
<comment type="caution">
    <text evidence="2">The sequence shown here is derived from an EMBL/GenBank/DDBJ whole genome shotgun (WGS) entry which is preliminary data.</text>
</comment>
<evidence type="ECO:0000313" key="3">
    <source>
        <dbReference type="Proteomes" id="UP000658613"/>
    </source>
</evidence>
<organism evidence="2 3">
    <name type="scientific">Corynebacterium aquatimens</name>
    <dbReference type="NCBI Taxonomy" id="1190508"/>
    <lineage>
        <taxon>Bacteria</taxon>
        <taxon>Bacillati</taxon>
        <taxon>Actinomycetota</taxon>
        <taxon>Actinomycetes</taxon>
        <taxon>Mycobacteriales</taxon>
        <taxon>Corynebacteriaceae</taxon>
        <taxon>Corynebacterium</taxon>
    </lineage>
</organism>
<dbReference type="GO" id="GO:0003676">
    <property type="term" value="F:nucleic acid binding"/>
    <property type="evidence" value="ECO:0007669"/>
    <property type="project" value="InterPro"/>
</dbReference>
<dbReference type="InterPro" id="IPR012337">
    <property type="entry name" value="RNaseH-like_sf"/>
</dbReference>
<dbReference type="InterPro" id="IPR041605">
    <property type="entry name" value="Exo_C"/>
</dbReference>